<comment type="caution">
    <text evidence="2">The sequence shown here is derived from an EMBL/GenBank/DDBJ whole genome shotgun (WGS) entry which is preliminary data.</text>
</comment>
<keyword evidence="3" id="KW-1185">Reference proteome</keyword>
<sequence length="300" mass="31880">MADSQSNARLRADAGAPTSGVIHVSTRLTADFTVISNALAQRRGSAVTIGVAVYILSLPTGSLVTIAALCEHFTEGEILISRALRELEAAGYLERRRERLPSGQIRTRTYFYDVPGGGSGGPSAPTEQPKPSRTRPRERPATPVREAVSAPGREEAEKPAPEPGPAPALTDADPKAVALLAALRRVDSRLVLSAPEAARLAPGVAEWLAAGVTPRELTELLTLGLPDRFLTRPASVLAFRLRETPLPVPPPAPRPPSVERPVVLPFQTCDGCECAFRAAEPGHCRGCRERLAGEHLRAAG</sequence>
<evidence type="ECO:0008006" key="4">
    <source>
        <dbReference type="Google" id="ProtNLM"/>
    </source>
</evidence>
<evidence type="ECO:0000256" key="1">
    <source>
        <dbReference type="SAM" id="MobiDB-lite"/>
    </source>
</evidence>
<proteinExistence type="predicted"/>
<accession>A0ABU3ATY6</accession>
<dbReference type="EMBL" id="JAVRFH010000030">
    <property type="protein sequence ID" value="MDT0613647.1"/>
    <property type="molecule type" value="Genomic_DNA"/>
</dbReference>
<reference evidence="2" key="1">
    <citation type="submission" date="2024-05" db="EMBL/GenBank/DDBJ databases">
        <title>30 novel species of actinomycetes from the DSMZ collection.</title>
        <authorList>
            <person name="Nouioui I."/>
        </authorList>
    </citation>
    <scope>NUCLEOTIDE SEQUENCE</scope>
    <source>
        <strain evidence="2">DSM 40712</strain>
    </source>
</reference>
<evidence type="ECO:0000313" key="2">
    <source>
        <dbReference type="EMBL" id="MDT0613647.1"/>
    </source>
</evidence>
<dbReference type="Proteomes" id="UP001180724">
    <property type="component" value="Unassembled WGS sequence"/>
</dbReference>
<name>A0ABU3ATY6_9ACTN</name>
<protein>
    <recommendedName>
        <fullName evidence="4">DNA-binding protein</fullName>
    </recommendedName>
</protein>
<evidence type="ECO:0000313" key="3">
    <source>
        <dbReference type="Proteomes" id="UP001180724"/>
    </source>
</evidence>
<dbReference type="RefSeq" id="WP_311576624.1">
    <property type="nucleotide sequence ID" value="NZ_JAVRFH010000030.1"/>
</dbReference>
<feature type="region of interest" description="Disordered" evidence="1">
    <location>
        <begin position="111"/>
        <end position="171"/>
    </location>
</feature>
<organism evidence="2 3">
    <name type="scientific">Streptomyces lancefieldiae</name>
    <dbReference type="NCBI Taxonomy" id="3075520"/>
    <lineage>
        <taxon>Bacteria</taxon>
        <taxon>Bacillati</taxon>
        <taxon>Actinomycetota</taxon>
        <taxon>Actinomycetes</taxon>
        <taxon>Kitasatosporales</taxon>
        <taxon>Streptomycetaceae</taxon>
        <taxon>Streptomyces</taxon>
    </lineage>
</organism>
<gene>
    <name evidence="2" type="ORF">RM812_25985</name>
</gene>